<dbReference type="EMBL" id="AWUE01013103">
    <property type="protein sequence ID" value="OMP07691.1"/>
    <property type="molecule type" value="Genomic_DNA"/>
</dbReference>
<reference evidence="2" key="1">
    <citation type="submission" date="2013-09" db="EMBL/GenBank/DDBJ databases">
        <title>Corchorus olitorius genome sequencing.</title>
        <authorList>
            <person name="Alam M."/>
            <person name="Haque M.S."/>
            <person name="Islam M.S."/>
            <person name="Emdad E.M."/>
            <person name="Islam M.M."/>
            <person name="Ahmed B."/>
            <person name="Halim A."/>
            <person name="Hossen Q.M.M."/>
            <person name="Hossain M.Z."/>
            <person name="Ahmed R."/>
            <person name="Khan M.M."/>
            <person name="Islam R."/>
            <person name="Rashid M.M."/>
            <person name="Khan S.A."/>
            <person name="Rahman M.S."/>
            <person name="Alam M."/>
            <person name="Yahiya A.S."/>
            <person name="Khan M.S."/>
            <person name="Azam M.S."/>
            <person name="Haque T."/>
            <person name="Lashkar M.Z.H."/>
            <person name="Akhand A.I."/>
            <person name="Morshed G."/>
            <person name="Roy S."/>
            <person name="Uddin K.S."/>
            <person name="Rabeya T."/>
            <person name="Hossain A.S."/>
            <person name="Chowdhury A."/>
            <person name="Snigdha A.R."/>
            <person name="Mortoza M.S."/>
            <person name="Matin S.A."/>
            <person name="Hoque S.M.E."/>
            <person name="Islam M.K."/>
            <person name="Roy D.K."/>
            <person name="Haider R."/>
            <person name="Moosa M.M."/>
            <person name="Elias S.M."/>
            <person name="Hasan A.M."/>
            <person name="Jahan S."/>
            <person name="Shafiuddin M."/>
            <person name="Mahmood N."/>
            <person name="Shommy N.S."/>
        </authorList>
    </citation>
    <scope>NUCLEOTIDE SEQUENCE [LARGE SCALE GENOMIC DNA]</scope>
    <source>
        <strain evidence="2">cv. O-4</strain>
    </source>
</reference>
<dbReference type="AlphaFoldDB" id="A0A1R3KKS3"/>
<proteinExistence type="predicted"/>
<accession>A0A1R3KKS3</accession>
<evidence type="ECO:0000313" key="2">
    <source>
        <dbReference type="Proteomes" id="UP000187203"/>
    </source>
</evidence>
<evidence type="ECO:0000313" key="1">
    <source>
        <dbReference type="EMBL" id="OMP07691.1"/>
    </source>
</evidence>
<protein>
    <submittedName>
        <fullName evidence="1">Uncharacterized protein</fullName>
    </submittedName>
</protein>
<keyword evidence="2" id="KW-1185">Reference proteome</keyword>
<gene>
    <name evidence="1" type="ORF">COLO4_07132</name>
</gene>
<dbReference type="Proteomes" id="UP000187203">
    <property type="component" value="Unassembled WGS sequence"/>
</dbReference>
<sequence length="117" mass="13317">MLRAKMERSCFAGKGFELRELSAIWFGWLGEDEGERSELSAESLPSCPFSNDSSWIPCTRIAQSEVSGDIWWLITSLSSGFWRASRQLSFDSQWDAFNWILLGLDELYCFAGGFRAL</sequence>
<name>A0A1R3KKS3_9ROSI</name>
<organism evidence="1 2">
    <name type="scientific">Corchorus olitorius</name>
    <dbReference type="NCBI Taxonomy" id="93759"/>
    <lineage>
        <taxon>Eukaryota</taxon>
        <taxon>Viridiplantae</taxon>
        <taxon>Streptophyta</taxon>
        <taxon>Embryophyta</taxon>
        <taxon>Tracheophyta</taxon>
        <taxon>Spermatophyta</taxon>
        <taxon>Magnoliopsida</taxon>
        <taxon>eudicotyledons</taxon>
        <taxon>Gunneridae</taxon>
        <taxon>Pentapetalae</taxon>
        <taxon>rosids</taxon>
        <taxon>malvids</taxon>
        <taxon>Malvales</taxon>
        <taxon>Malvaceae</taxon>
        <taxon>Grewioideae</taxon>
        <taxon>Apeibeae</taxon>
        <taxon>Corchorus</taxon>
    </lineage>
</organism>
<comment type="caution">
    <text evidence="1">The sequence shown here is derived from an EMBL/GenBank/DDBJ whole genome shotgun (WGS) entry which is preliminary data.</text>
</comment>